<dbReference type="CDD" id="cd06145">
    <property type="entry name" value="REX1_like"/>
    <property type="match status" value="1"/>
</dbReference>
<protein>
    <submittedName>
        <fullName evidence="7">RNA exonuclease 5</fullName>
    </submittedName>
</protein>
<dbReference type="InterPro" id="IPR047021">
    <property type="entry name" value="REXO1/3/4-like"/>
</dbReference>
<dbReference type="PANTHER" id="PTHR12801">
    <property type="entry name" value="RNA EXONUCLEASE REXO1 / RECO3 FAMILY MEMBER-RELATED"/>
    <property type="match status" value="1"/>
</dbReference>
<keyword evidence="1" id="KW-0540">Nuclease</keyword>
<organism evidence="7 8">
    <name type="scientific">Laticauda laticaudata</name>
    <name type="common">Blue-ringed sea krait</name>
    <name type="synonym">Blue-lipped sea krait</name>
    <dbReference type="NCBI Taxonomy" id="8630"/>
    <lineage>
        <taxon>Eukaryota</taxon>
        <taxon>Metazoa</taxon>
        <taxon>Chordata</taxon>
        <taxon>Craniata</taxon>
        <taxon>Vertebrata</taxon>
        <taxon>Euteleostomi</taxon>
        <taxon>Lepidosauria</taxon>
        <taxon>Squamata</taxon>
        <taxon>Bifurcata</taxon>
        <taxon>Unidentata</taxon>
        <taxon>Episquamata</taxon>
        <taxon>Toxicofera</taxon>
        <taxon>Serpentes</taxon>
        <taxon>Colubroidea</taxon>
        <taxon>Elapidae</taxon>
        <taxon>Laticaudinae</taxon>
        <taxon>Laticauda</taxon>
    </lineage>
</organism>
<reference evidence="7" key="1">
    <citation type="submission" date="2025-08" db="UniProtKB">
        <authorList>
            <consortium name="Ensembl"/>
        </authorList>
    </citation>
    <scope>IDENTIFICATION</scope>
</reference>
<evidence type="ECO:0000313" key="8">
    <source>
        <dbReference type="Proteomes" id="UP000694406"/>
    </source>
</evidence>
<evidence type="ECO:0000256" key="3">
    <source>
        <dbReference type="ARBA" id="ARBA00022839"/>
    </source>
</evidence>
<dbReference type="Pfam" id="PF00076">
    <property type="entry name" value="RRM_1"/>
    <property type="match status" value="2"/>
</dbReference>
<dbReference type="AlphaFoldDB" id="A0A8C5RJM8"/>
<keyword evidence="3" id="KW-0269">Exonuclease</keyword>
<dbReference type="SMART" id="SM00479">
    <property type="entry name" value="EXOIII"/>
    <property type="match status" value="1"/>
</dbReference>
<dbReference type="SUPFAM" id="SSF53098">
    <property type="entry name" value="Ribonuclease H-like"/>
    <property type="match status" value="1"/>
</dbReference>
<keyword evidence="2" id="KW-0378">Hydrolase</keyword>
<evidence type="ECO:0000256" key="4">
    <source>
        <dbReference type="PROSITE-ProRule" id="PRU00176"/>
    </source>
</evidence>
<dbReference type="GO" id="GO:0003723">
    <property type="term" value="F:RNA binding"/>
    <property type="evidence" value="ECO:0007669"/>
    <property type="project" value="UniProtKB-UniRule"/>
</dbReference>
<dbReference type="GO" id="GO:0005730">
    <property type="term" value="C:nucleolus"/>
    <property type="evidence" value="ECO:0007669"/>
    <property type="project" value="Ensembl"/>
</dbReference>
<evidence type="ECO:0000313" key="7">
    <source>
        <dbReference type="Ensembl" id="ENSLLTP00000004472.1"/>
    </source>
</evidence>
<dbReference type="Ensembl" id="ENSLLTT00000004655.1">
    <property type="protein sequence ID" value="ENSLLTP00000004472.1"/>
    <property type="gene ID" value="ENSLLTG00000003392.1"/>
</dbReference>
<gene>
    <name evidence="7" type="primary">REXO5</name>
</gene>
<evidence type="ECO:0000256" key="5">
    <source>
        <dbReference type="SAM" id="MobiDB-lite"/>
    </source>
</evidence>
<dbReference type="Proteomes" id="UP000694406">
    <property type="component" value="Unplaced"/>
</dbReference>
<dbReference type="InterPro" id="IPR000504">
    <property type="entry name" value="RRM_dom"/>
</dbReference>
<evidence type="ECO:0000256" key="1">
    <source>
        <dbReference type="ARBA" id="ARBA00022722"/>
    </source>
</evidence>
<feature type="region of interest" description="Disordered" evidence="5">
    <location>
        <begin position="1"/>
        <end position="38"/>
    </location>
</feature>
<dbReference type="InterPro" id="IPR013520">
    <property type="entry name" value="Ribonucl_H"/>
</dbReference>
<feature type="domain" description="RRM" evidence="6">
    <location>
        <begin position="587"/>
        <end position="661"/>
    </location>
</feature>
<keyword evidence="4" id="KW-0694">RNA-binding</keyword>
<evidence type="ECO:0000256" key="2">
    <source>
        <dbReference type="ARBA" id="ARBA00022801"/>
    </source>
</evidence>
<dbReference type="InterPro" id="IPR034922">
    <property type="entry name" value="REX1-like_exo"/>
</dbReference>
<dbReference type="Gene3D" id="3.30.420.10">
    <property type="entry name" value="Ribonuclease H-like superfamily/Ribonuclease H"/>
    <property type="match status" value="1"/>
</dbReference>
<feature type="domain" description="RRM" evidence="6">
    <location>
        <begin position="492"/>
        <end position="566"/>
    </location>
</feature>
<proteinExistence type="predicted"/>
<sequence>MVAPTDGVVKKRCYEDDETGGQNRKAKKKRKIEKNDIQSKHQKIKLSSEVKTPSLSTQVFGEGQISYEQLCEFLKYATQGKHHNVTQPSWCRIHHQRHLAGVMVVILHDVDQLHFYRYYLQFKHLRKTFKHRFSLPALSGDFIEKLGGLGTDDGQQLSREVLERDEVPIIQKHTEKVCRLSSYILTREEMRVYDYPIEGCADHSHFVHTLCNGPVTDSSPLFGLDCEMCLTDKGSELTRIAVVDTHGQCIMNELVKPKRPIRNYLTCYSGITEKLLGPVQTTLAEIQSQLKSILPPDAILVGHSLDADLRALEMIHPNVIDTSLLYVRKGGKRFKLKFLAAAVLGKEIQSTAQLGHDPTEDAQSALELAQYFIEQGRRKIAELNLEARLSKQRKMGEIETKVKVEQNERIEKAVPNSSLSDNFSEKTLLLGGPDDVHKCTVSSNEQILQKALEEIPKSPVNVIQLALGSKHVTADLLAEATSKMRAKLLDMLTIYVGPLSKDVGLKTVEKAFGKCGHIETIQVISETFKPHLCIHYEVLEGAQLALEDLNGAEIGGSVLKVQRPITEMTLEGEMLLQELERDPENEATLYLAGLRKCQEETELREQLGPLEGLQSIFWPRNLQTGRQKNYCFLRFQSPECACKALPILQGNKSFRKSRRALTSPTFFQWASLGKEKSQGGAEAPQKHLQQQPLGQELGLKKAIKKLDRHVRTLYEEVPENTLCLVLLPGADRFSDSLSGLSLVGIKGEKSISTSC</sequence>
<dbReference type="InterPro" id="IPR012337">
    <property type="entry name" value="RNaseH-like_sf"/>
</dbReference>
<dbReference type="GO" id="GO:0004527">
    <property type="term" value="F:exonuclease activity"/>
    <property type="evidence" value="ECO:0007669"/>
    <property type="project" value="UniProtKB-KW"/>
</dbReference>
<dbReference type="InterPro" id="IPR012677">
    <property type="entry name" value="Nucleotide-bd_a/b_plait_sf"/>
</dbReference>
<dbReference type="PANTHER" id="PTHR12801:SF82">
    <property type="entry name" value="RNA EXONUCLEASE 5"/>
    <property type="match status" value="1"/>
</dbReference>
<dbReference type="InterPro" id="IPR035979">
    <property type="entry name" value="RBD_domain_sf"/>
</dbReference>
<reference evidence="7" key="2">
    <citation type="submission" date="2025-09" db="UniProtKB">
        <authorList>
            <consortium name="Ensembl"/>
        </authorList>
    </citation>
    <scope>IDENTIFICATION</scope>
</reference>
<dbReference type="SMART" id="SM00360">
    <property type="entry name" value="RRM"/>
    <property type="match status" value="2"/>
</dbReference>
<evidence type="ECO:0000259" key="6">
    <source>
        <dbReference type="PROSITE" id="PS50102"/>
    </source>
</evidence>
<dbReference type="SUPFAM" id="SSF54928">
    <property type="entry name" value="RNA-binding domain, RBD"/>
    <property type="match status" value="1"/>
</dbReference>
<dbReference type="GeneTree" id="ENSGT00940000161162"/>
<dbReference type="PROSITE" id="PS50102">
    <property type="entry name" value="RRM"/>
    <property type="match status" value="2"/>
</dbReference>
<dbReference type="InterPro" id="IPR036397">
    <property type="entry name" value="RNaseH_sf"/>
</dbReference>
<name>A0A8C5RJM8_LATLA</name>
<accession>A0A8C5RJM8</accession>
<keyword evidence="8" id="KW-1185">Reference proteome</keyword>
<dbReference type="Gene3D" id="3.30.70.330">
    <property type="match status" value="2"/>
</dbReference>
<dbReference type="FunFam" id="3.30.420.10:FF:000175">
    <property type="entry name" value="RNA exonuclease 5"/>
    <property type="match status" value="1"/>
</dbReference>